<accession>A0A844C8H2</accession>
<evidence type="ECO:0000313" key="2">
    <source>
        <dbReference type="Proteomes" id="UP000440066"/>
    </source>
</evidence>
<organism evidence="1 2">
    <name type="scientific">Fundicoccus ignavus</name>
    <dbReference type="NCBI Taxonomy" id="2664442"/>
    <lineage>
        <taxon>Bacteria</taxon>
        <taxon>Bacillati</taxon>
        <taxon>Bacillota</taxon>
        <taxon>Bacilli</taxon>
        <taxon>Lactobacillales</taxon>
        <taxon>Aerococcaceae</taxon>
        <taxon>Fundicoccus</taxon>
    </lineage>
</organism>
<proteinExistence type="predicted"/>
<evidence type="ECO:0000313" key="1">
    <source>
        <dbReference type="EMBL" id="MRJ47053.1"/>
    </source>
</evidence>
<comment type="caution">
    <text evidence="1">The sequence shown here is derived from an EMBL/GenBank/DDBJ whole genome shotgun (WGS) entry which is preliminary data.</text>
</comment>
<dbReference type="AlphaFoldDB" id="A0A844C8H2"/>
<evidence type="ECO:0008006" key="3">
    <source>
        <dbReference type="Google" id="ProtNLM"/>
    </source>
</evidence>
<dbReference type="EMBL" id="WJQT01000006">
    <property type="protein sequence ID" value="MRJ47053.1"/>
    <property type="molecule type" value="Genomic_DNA"/>
</dbReference>
<dbReference type="RefSeq" id="WP_153832143.1">
    <property type="nucleotide sequence ID" value="NZ_WJQT01000006.1"/>
</dbReference>
<sequence>MIITDIISWVERQPYWQQVIAEKLLSNRTITDEDIEEIFLIFKKENSLVSEPLEKNGLNFSNSKTDTSKIPNIKWRGLSNVSGVNAIKNNEVFPVGDEVTLVYGENGTGKSGYTRILNNIFISRGDKNILPNLFEKSSEQPSSKVIFEDDSGNIEEIHYPTDKDHPYTNRITVFDSHSAIHDLTKEAELSFSPTEFNFFDDFLLNIEKMVLLRSLKIKRALSELQIS</sequence>
<name>A0A844C8H2_9LACT</name>
<gene>
    <name evidence="1" type="ORF">GF867_05700</name>
</gene>
<dbReference type="Proteomes" id="UP000440066">
    <property type="component" value="Unassembled WGS sequence"/>
</dbReference>
<reference evidence="1 2" key="1">
    <citation type="submission" date="2019-11" db="EMBL/GenBank/DDBJ databases">
        <title>Characterisation of Fundicoccus ignavus gen. nov. sp. nov., a novel genus of the family Aerococcaceae from bulk tank milk.</title>
        <authorList>
            <person name="Siebert A."/>
            <person name="Huptas C."/>
            <person name="Wenning M."/>
            <person name="Scherer S."/>
            <person name="Doll E.V."/>
        </authorList>
    </citation>
    <scope>NUCLEOTIDE SEQUENCE [LARGE SCALE GENOMIC DNA]</scope>
    <source>
        <strain evidence="1 2">DSM 109652</strain>
    </source>
</reference>
<protein>
    <recommendedName>
        <fullName evidence="3">Rad50/SbcC-type AAA domain-containing protein</fullName>
    </recommendedName>
</protein>